<evidence type="ECO:0000256" key="1">
    <source>
        <dbReference type="ARBA" id="ARBA00001974"/>
    </source>
</evidence>
<keyword evidence="3" id="KW-0285">Flavoprotein</keyword>
<dbReference type="AlphaFoldDB" id="A0AAN9YV78"/>
<dbReference type="Gene3D" id="4.10.450.10">
    <property type="entry name" value="Glucose Oxidase, domain 2"/>
    <property type="match status" value="1"/>
</dbReference>
<dbReference type="PIRSF" id="PIRSF000137">
    <property type="entry name" value="Alcohol_oxidase"/>
    <property type="match status" value="1"/>
</dbReference>
<comment type="similarity">
    <text evidence="2">Belongs to the GMC oxidoreductase family.</text>
</comment>
<dbReference type="InterPro" id="IPR036188">
    <property type="entry name" value="FAD/NAD-bd_sf"/>
</dbReference>
<dbReference type="Pfam" id="PF00732">
    <property type="entry name" value="GMC_oxred_N"/>
    <property type="match status" value="1"/>
</dbReference>
<dbReference type="InterPro" id="IPR000172">
    <property type="entry name" value="GMC_OxRdtase_N"/>
</dbReference>
<dbReference type="GO" id="GO:0050660">
    <property type="term" value="F:flavin adenine dinucleotide binding"/>
    <property type="evidence" value="ECO:0007669"/>
    <property type="project" value="InterPro"/>
</dbReference>
<feature type="binding site" evidence="6">
    <location>
        <position position="220"/>
    </location>
    <ligand>
        <name>FAD</name>
        <dbReference type="ChEBI" id="CHEBI:57692"/>
    </ligand>
</feature>
<dbReference type="Gene3D" id="3.30.560.10">
    <property type="entry name" value="Glucose Oxidase, domain 3"/>
    <property type="match status" value="2"/>
</dbReference>
<dbReference type="GO" id="GO:0016614">
    <property type="term" value="F:oxidoreductase activity, acting on CH-OH group of donors"/>
    <property type="evidence" value="ECO:0007669"/>
    <property type="project" value="InterPro"/>
</dbReference>
<keyword evidence="7" id="KW-0732">Signal</keyword>
<evidence type="ECO:0000256" key="5">
    <source>
        <dbReference type="ARBA" id="ARBA00023002"/>
    </source>
</evidence>
<dbReference type="SUPFAM" id="SSF51905">
    <property type="entry name" value="FAD/NAD(P)-binding domain"/>
    <property type="match status" value="1"/>
</dbReference>
<feature type="chain" id="PRO_5043002783" description="Glucose-methanol-choline oxidoreductase N-terminal domain-containing protein" evidence="7">
    <location>
        <begin position="21"/>
        <end position="483"/>
    </location>
</feature>
<feature type="binding site" evidence="6">
    <location>
        <position position="107"/>
    </location>
    <ligand>
        <name>FAD</name>
        <dbReference type="ChEBI" id="CHEBI:57692"/>
    </ligand>
</feature>
<dbReference type="Proteomes" id="UP001320420">
    <property type="component" value="Unassembled WGS sequence"/>
</dbReference>
<dbReference type="InterPro" id="IPR012132">
    <property type="entry name" value="GMC_OxRdtase"/>
</dbReference>
<evidence type="ECO:0000313" key="10">
    <source>
        <dbReference type="Proteomes" id="UP001320420"/>
    </source>
</evidence>
<evidence type="ECO:0000313" key="9">
    <source>
        <dbReference type="EMBL" id="KAK7755135.1"/>
    </source>
</evidence>
<organism evidence="9 10">
    <name type="scientific">Diatrype stigma</name>
    <dbReference type="NCBI Taxonomy" id="117547"/>
    <lineage>
        <taxon>Eukaryota</taxon>
        <taxon>Fungi</taxon>
        <taxon>Dikarya</taxon>
        <taxon>Ascomycota</taxon>
        <taxon>Pezizomycotina</taxon>
        <taxon>Sordariomycetes</taxon>
        <taxon>Xylariomycetidae</taxon>
        <taxon>Xylariales</taxon>
        <taxon>Diatrypaceae</taxon>
        <taxon>Diatrype</taxon>
    </lineage>
</organism>
<gene>
    <name evidence="9" type="ORF">SLS62_002950</name>
</gene>
<dbReference type="EMBL" id="JAKJXP020000015">
    <property type="protein sequence ID" value="KAK7755135.1"/>
    <property type="molecule type" value="Genomic_DNA"/>
</dbReference>
<keyword evidence="5" id="KW-0560">Oxidoreductase</keyword>
<dbReference type="InterPro" id="IPR027424">
    <property type="entry name" value="Glucose_Oxidase_domain_2"/>
</dbReference>
<dbReference type="SUPFAM" id="SSF54373">
    <property type="entry name" value="FAD-linked reductases, C-terminal domain"/>
    <property type="match status" value="1"/>
</dbReference>
<evidence type="ECO:0000256" key="2">
    <source>
        <dbReference type="ARBA" id="ARBA00010790"/>
    </source>
</evidence>
<comment type="caution">
    <text evidence="9">The sequence shown here is derived from an EMBL/GenBank/DDBJ whole genome shotgun (WGS) entry which is preliminary data.</text>
</comment>
<evidence type="ECO:0000256" key="3">
    <source>
        <dbReference type="ARBA" id="ARBA00022630"/>
    </source>
</evidence>
<accession>A0AAN9YV78</accession>
<protein>
    <recommendedName>
        <fullName evidence="8">Glucose-methanol-choline oxidoreductase N-terminal domain-containing protein</fullName>
    </recommendedName>
</protein>
<dbReference type="PROSITE" id="PS00624">
    <property type="entry name" value="GMC_OXRED_2"/>
    <property type="match status" value="1"/>
</dbReference>
<evidence type="ECO:0000256" key="7">
    <source>
        <dbReference type="SAM" id="SignalP"/>
    </source>
</evidence>
<dbReference type="PANTHER" id="PTHR11552">
    <property type="entry name" value="GLUCOSE-METHANOL-CHOLINE GMC OXIDOREDUCTASE"/>
    <property type="match status" value="1"/>
</dbReference>
<feature type="signal peptide" evidence="7">
    <location>
        <begin position="1"/>
        <end position="20"/>
    </location>
</feature>
<dbReference type="Gene3D" id="3.50.50.60">
    <property type="entry name" value="FAD/NAD(P)-binding domain"/>
    <property type="match status" value="2"/>
</dbReference>
<evidence type="ECO:0000256" key="4">
    <source>
        <dbReference type="ARBA" id="ARBA00022827"/>
    </source>
</evidence>
<sequence>MKPLLYFEILFTWCSSIARCDTAFDYVIAGAGTCGLVLANRLSEDPHVRVAVIEAGDDVRNNPNVTEITAFGNALNTPIAWQYSTVPQVKAGNKSIAYYGGKAIGGTSTINGKFLHSSGRNPAQAAVGASYSPQYHGENGPLKTGFPFQLTNSSLHDFAQGSWENMGYPVNHDVNSGYVHGFSVWPQTIDRDANIREDAARAFFHPVEDRPNLHILKGTVRRITWADYASPQSDITACGVEYLTPENHTITLKASKEVILSAGSLRTPMILERSGIGNPAIISQLGIDTTVELPGVGENLQDQPNVALIYAGKTNVTGVVPYATFVNAYDIFGSKTASVADTTNASLSNWALVVQEASGGAMSRKVLERLFRIQHDLIFKDNVTIGEILTNAAGSNFISVFWFLLPFSRGSVHLTETEAVDQPAIDPKFFLIDFDLALQIELGRISQQFWYTSPVDSLVASGTTELPLNASDAEWLSYFNASC</sequence>
<evidence type="ECO:0000256" key="6">
    <source>
        <dbReference type="PIRSR" id="PIRSR000137-2"/>
    </source>
</evidence>
<reference evidence="9 10" key="1">
    <citation type="submission" date="2024-02" db="EMBL/GenBank/DDBJ databases">
        <title>De novo assembly and annotation of 12 fungi associated with fruit tree decline syndrome in Ontario, Canada.</title>
        <authorList>
            <person name="Sulman M."/>
            <person name="Ellouze W."/>
            <person name="Ilyukhin E."/>
        </authorList>
    </citation>
    <scope>NUCLEOTIDE SEQUENCE [LARGE SCALE GENOMIC DNA]</scope>
    <source>
        <strain evidence="9 10">M11/M66-122</strain>
    </source>
</reference>
<proteinExistence type="inferred from homology"/>
<keyword evidence="4 6" id="KW-0274">FAD</keyword>
<name>A0AAN9YV78_9PEZI</name>
<feature type="domain" description="Glucose-methanol-choline oxidoreductase N-terminal" evidence="8">
    <location>
        <begin position="263"/>
        <end position="277"/>
    </location>
</feature>
<keyword evidence="10" id="KW-1185">Reference proteome</keyword>
<comment type="cofactor">
    <cofactor evidence="1 6">
        <name>FAD</name>
        <dbReference type="ChEBI" id="CHEBI:57692"/>
    </cofactor>
</comment>
<evidence type="ECO:0000259" key="8">
    <source>
        <dbReference type="PROSITE" id="PS00624"/>
    </source>
</evidence>
<dbReference type="PANTHER" id="PTHR11552:SF201">
    <property type="entry name" value="GLUCOSE-METHANOL-CHOLINE OXIDOREDUCTASE N-TERMINAL DOMAIN-CONTAINING PROTEIN"/>
    <property type="match status" value="1"/>
</dbReference>